<evidence type="ECO:0000313" key="5">
    <source>
        <dbReference type="EMBL" id="SPQ99439.1"/>
    </source>
</evidence>
<feature type="region of interest" description="Disordered" evidence="1">
    <location>
        <begin position="513"/>
        <end position="536"/>
    </location>
</feature>
<dbReference type="AlphaFoldDB" id="A0A0G4J0Z4"/>
<dbReference type="Proteomes" id="UP000039324">
    <property type="component" value="Unassembled WGS sequence"/>
</dbReference>
<evidence type="ECO:0000313" key="6">
    <source>
        <dbReference type="Proteomes" id="UP000039324"/>
    </source>
</evidence>
<evidence type="ECO:0000313" key="7">
    <source>
        <dbReference type="Proteomes" id="UP000290189"/>
    </source>
</evidence>
<protein>
    <submittedName>
        <fullName evidence="4">Uncharacterized protein</fullName>
    </submittedName>
</protein>
<keyword evidence="6" id="KW-1185">Reference proteome</keyword>
<feature type="signal peptide" evidence="3">
    <location>
        <begin position="1"/>
        <end position="22"/>
    </location>
</feature>
<feature type="compositionally biased region" description="Polar residues" evidence="1">
    <location>
        <begin position="639"/>
        <end position="662"/>
    </location>
</feature>
<feature type="transmembrane region" description="Helical" evidence="2">
    <location>
        <begin position="554"/>
        <end position="576"/>
    </location>
</feature>
<geneLocation type="mitochondrion" evidence="5"/>
<evidence type="ECO:0000256" key="3">
    <source>
        <dbReference type="SAM" id="SignalP"/>
    </source>
</evidence>
<keyword evidence="2" id="KW-0472">Membrane</keyword>
<feature type="region of interest" description="Disordered" evidence="1">
    <location>
        <begin position="623"/>
        <end position="728"/>
    </location>
</feature>
<feature type="chain" id="PRO_5036293202" evidence="3">
    <location>
        <begin position="23"/>
        <end position="728"/>
    </location>
</feature>
<evidence type="ECO:0000313" key="4">
    <source>
        <dbReference type="EMBL" id="CEP01157.1"/>
    </source>
</evidence>
<accession>A0A0G4J0Z4</accession>
<gene>
    <name evidence="4" type="ORF">PBRA_008469</name>
    <name evidence="5" type="ORF">PLBR_LOCUS6654</name>
</gene>
<sequence>MRHLLHALAFLRVCLDLSGVAGTASLPARSTRMPPKVLGPDGIQMLYPSVHDDMSWYSATAWAANRFVAVSGSDVADPADGRSLLNGYGAANITNGLLTMAGSPTVSVTNAKYGWADVEVTVYARNPSGAYRGTYSGFTIQARSGGYSSSDQCSYRSYLAKLYLQTRQYGLQKQYLPTYYSSSFRTATSIVPSSAYVGSFLGMKLIVRNATNGSTVAVDMYVDYTEGAGGGTWQQVIGRVDANDWAANWNTQTAYPCNYSDNPAAYPGYLANFLAPGKTCTITMTDPVSDAQATEWKWFSIRNIGANARRPPMSSTTSPVAATTTTRTVSRRATGALVRSTTRQALAPATSAVLPAATATAPPPYALPVIGQVFKAYQVTVAARLGTTTYTTREASVDLPRDLANALALSTGLPAARFAGAHLNANADQSTITFWLLPTVSPSNLTEMSSVAVDLVNAFADPASSLYADLFLGRITSTIDPNVRARVTLVDLRQCALGVFGPASANPDTCVADQRTTTTATTSSSPGTNRPGPATSPAVMSTSFLGSSWTSIPMLLALSGSALALLFVVCLAAFCCRRRRRPWSSWRAPAPLLTSARPTMMPMHSLPAYVQAPQLPMLAYSLPSPSQQQQAPPSPFATLDTQAATSTSSGGNAPPATQQRPNARQTRRWRAATADQDTMDTVSSADDADTLAPVSAARRRRVPGRSPHGLVADDADATLTSDHDTMAT</sequence>
<evidence type="ECO:0000256" key="2">
    <source>
        <dbReference type="SAM" id="Phobius"/>
    </source>
</evidence>
<reference evidence="5 7" key="2">
    <citation type="submission" date="2018-03" db="EMBL/GenBank/DDBJ databases">
        <authorList>
            <person name="Fogelqvist J."/>
        </authorList>
    </citation>
    <scope>NUCLEOTIDE SEQUENCE [LARGE SCALE GENOMIC DNA]</scope>
</reference>
<feature type="compositionally biased region" description="Low complexity" evidence="1">
    <location>
        <begin position="516"/>
        <end position="525"/>
    </location>
</feature>
<keyword evidence="2" id="KW-1133">Transmembrane helix</keyword>
<reference evidence="4 6" key="1">
    <citation type="submission" date="2015-02" db="EMBL/GenBank/DDBJ databases">
        <authorList>
            <person name="Chooi Y.-H."/>
        </authorList>
    </citation>
    <scope>NUCLEOTIDE SEQUENCE [LARGE SCALE GENOMIC DNA]</scope>
    <source>
        <strain evidence="4">E3</strain>
    </source>
</reference>
<dbReference type="EMBL" id="OVEO01000012">
    <property type="protein sequence ID" value="SPQ99439.1"/>
    <property type="molecule type" value="Genomic_DNA"/>
</dbReference>
<name>A0A0G4J0Z4_PLABS</name>
<dbReference type="Proteomes" id="UP000290189">
    <property type="component" value="Unassembled WGS sequence"/>
</dbReference>
<keyword evidence="3" id="KW-0732">Signal</keyword>
<organism evidence="4 6">
    <name type="scientific">Plasmodiophora brassicae</name>
    <name type="common">Clubroot disease agent</name>
    <dbReference type="NCBI Taxonomy" id="37360"/>
    <lineage>
        <taxon>Eukaryota</taxon>
        <taxon>Sar</taxon>
        <taxon>Rhizaria</taxon>
        <taxon>Endomyxa</taxon>
        <taxon>Phytomyxea</taxon>
        <taxon>Plasmodiophorida</taxon>
        <taxon>Plasmodiophoridae</taxon>
        <taxon>Plasmodiophora</taxon>
    </lineage>
</organism>
<evidence type="ECO:0000256" key="1">
    <source>
        <dbReference type="SAM" id="MobiDB-lite"/>
    </source>
</evidence>
<keyword evidence="5" id="KW-0496">Mitochondrion</keyword>
<dbReference type="EMBL" id="CDSF01000110">
    <property type="protein sequence ID" value="CEP01157.1"/>
    <property type="molecule type" value="Genomic_DNA"/>
</dbReference>
<keyword evidence="2" id="KW-0812">Transmembrane</keyword>
<proteinExistence type="predicted"/>